<organism evidence="1">
    <name type="scientific">Ralstonia solanacearum</name>
    <name type="common">Pseudomonas solanacearum</name>
    <dbReference type="NCBI Taxonomy" id="305"/>
    <lineage>
        <taxon>Bacteria</taxon>
        <taxon>Pseudomonadati</taxon>
        <taxon>Pseudomonadota</taxon>
        <taxon>Betaproteobacteria</taxon>
        <taxon>Burkholderiales</taxon>
        <taxon>Burkholderiaceae</taxon>
        <taxon>Ralstonia</taxon>
        <taxon>Ralstonia solanacearum species complex</taxon>
    </lineage>
</organism>
<gene>
    <name evidence="1" type="ORF">RUN39_v1_40006</name>
</gene>
<name>A0A0S4TLJ0_RALSL</name>
<reference evidence="1" key="1">
    <citation type="submission" date="2015-10" db="EMBL/GenBank/DDBJ databases">
        <authorList>
            <person name="Gilbert D.G."/>
        </authorList>
    </citation>
    <scope>NUCLEOTIDE SEQUENCE</scope>
    <source>
        <strain evidence="1">Phyl III-seqv23</strain>
    </source>
</reference>
<dbReference type="EMBL" id="LN899819">
    <property type="protein sequence ID" value="CUV10926.1"/>
    <property type="molecule type" value="Genomic_DNA"/>
</dbReference>
<dbReference type="InterPro" id="IPR011604">
    <property type="entry name" value="PDDEXK-like_dom_sf"/>
</dbReference>
<protein>
    <submittedName>
        <fullName evidence="1">Uncharacterized protein</fullName>
    </submittedName>
</protein>
<dbReference type="Gene3D" id="3.90.320.10">
    <property type="match status" value="1"/>
</dbReference>
<dbReference type="AlphaFoldDB" id="A0A0S4TLJ0"/>
<proteinExistence type="predicted"/>
<evidence type="ECO:0000313" key="1">
    <source>
        <dbReference type="EMBL" id="CUV10926.1"/>
    </source>
</evidence>
<sequence length="253" mass="28097">MMLDFNHRPQFHEQVTHCIDLVLDAERRQQTPRDYLGASRLGVGCERALQYEYAGAPMDPGRGFSGRILRVFEVGHVLEDLAIRWLRLAGFELHTRTASGAQFGFSAAGGRIRGHVDGIFAGGPAALALAYPMLFECKTMADKHWRACVKSGVAVAKPVYAAQMAVYQAYMEATIDGISSNPALFVAINKDSQELWFELVPFDAALAQRMSDRAVKVISATTAGELLPRAFSDPTHFECRMCTWQDRCWRAHA</sequence>
<accession>A0A0S4TLJ0</accession>